<evidence type="ECO:0000313" key="1">
    <source>
        <dbReference type="EMBL" id="CAH9089735.1"/>
    </source>
</evidence>
<dbReference type="EMBL" id="CAMAPE010000021">
    <property type="protein sequence ID" value="CAH9089735.1"/>
    <property type="molecule type" value="Genomic_DNA"/>
</dbReference>
<keyword evidence="2" id="KW-1185">Reference proteome</keyword>
<organism evidence="1 2">
    <name type="scientific">Cuscuta europaea</name>
    <name type="common">European dodder</name>
    <dbReference type="NCBI Taxonomy" id="41803"/>
    <lineage>
        <taxon>Eukaryota</taxon>
        <taxon>Viridiplantae</taxon>
        <taxon>Streptophyta</taxon>
        <taxon>Embryophyta</taxon>
        <taxon>Tracheophyta</taxon>
        <taxon>Spermatophyta</taxon>
        <taxon>Magnoliopsida</taxon>
        <taxon>eudicotyledons</taxon>
        <taxon>Gunneridae</taxon>
        <taxon>Pentapetalae</taxon>
        <taxon>asterids</taxon>
        <taxon>lamiids</taxon>
        <taxon>Solanales</taxon>
        <taxon>Convolvulaceae</taxon>
        <taxon>Cuscuteae</taxon>
        <taxon>Cuscuta</taxon>
        <taxon>Cuscuta subgen. Cuscuta</taxon>
    </lineage>
</organism>
<dbReference type="AlphaFoldDB" id="A0A9P0Z7U4"/>
<dbReference type="Proteomes" id="UP001152484">
    <property type="component" value="Unassembled WGS sequence"/>
</dbReference>
<dbReference type="OrthoDB" id="1065805at2759"/>
<gene>
    <name evidence="1" type="ORF">CEURO_LOCUS10974</name>
</gene>
<protein>
    <recommendedName>
        <fullName evidence="3">Retrotransposon gag domain-containing protein</fullName>
    </recommendedName>
</protein>
<evidence type="ECO:0008006" key="3">
    <source>
        <dbReference type="Google" id="ProtNLM"/>
    </source>
</evidence>
<proteinExistence type="predicted"/>
<reference evidence="1" key="1">
    <citation type="submission" date="2022-07" db="EMBL/GenBank/DDBJ databases">
        <authorList>
            <person name="Macas J."/>
            <person name="Novak P."/>
            <person name="Neumann P."/>
        </authorList>
    </citation>
    <scope>NUCLEOTIDE SEQUENCE</scope>
</reference>
<comment type="caution">
    <text evidence="1">The sequence shown here is derived from an EMBL/GenBank/DDBJ whole genome shotgun (WGS) entry which is preliminary data.</text>
</comment>
<evidence type="ECO:0000313" key="2">
    <source>
        <dbReference type="Proteomes" id="UP001152484"/>
    </source>
</evidence>
<name>A0A9P0Z7U4_CUSEU</name>
<sequence>MTWPRKEMVAEQVLINQKLEAQGIQLAEIAASLVALTKALAPPTAEEHSSTVASLDVAATSSFGTGLCNTSLMTLQSFDREDQIGWVDRAEQQFKPNWTLPGNKVAAVVVAMEGSAVYNFEITHVLMAHFDSRFKGKCFEWLSGVKQTRTMEEYISIFVQLTIHVSRLSDDHYLGYFMSGMKMLSDSFPKDTGQPRGHMRAGFRISTLRTRLFRRRMD</sequence>
<accession>A0A9P0Z7U4</accession>